<dbReference type="OrthoDB" id="4732530at2"/>
<proteinExistence type="predicted"/>
<dbReference type="EMBL" id="QMEV01000108">
    <property type="protein sequence ID" value="RAV03293.1"/>
    <property type="molecule type" value="Genomic_DNA"/>
</dbReference>
<dbReference type="RefSeq" id="WP_112635521.1">
    <property type="nucleotide sequence ID" value="NZ_QMEV01000108.1"/>
</dbReference>
<gene>
    <name evidence="1" type="ORF">DQP57_25340</name>
</gene>
<evidence type="ECO:0000313" key="1">
    <source>
        <dbReference type="EMBL" id="RAV03293.1"/>
    </source>
</evidence>
<dbReference type="AlphaFoldDB" id="A0A329L9N4"/>
<sequence length="77" mass="8421">MSDESYDGYRMVDVNSGQVFRVRGARVVNSNGGSPAYRIRAGGRVVDANSGELLFRIRGGGRVVDVNSGELRYRLRG</sequence>
<comment type="caution">
    <text evidence="1">The sequence shown here is derived from an EMBL/GenBank/DDBJ whole genome shotgun (WGS) entry which is preliminary data.</text>
</comment>
<reference evidence="1 2" key="1">
    <citation type="submission" date="2018-06" db="EMBL/GenBank/DDBJ databases">
        <title>NTM in soil in Japan.</title>
        <authorList>
            <person name="Ohya K."/>
        </authorList>
    </citation>
    <scope>NUCLEOTIDE SEQUENCE [LARGE SCALE GENOMIC DNA]</scope>
    <source>
        <strain evidence="1 2">GF28</strain>
    </source>
</reference>
<dbReference type="Proteomes" id="UP000250915">
    <property type="component" value="Unassembled WGS sequence"/>
</dbReference>
<protein>
    <submittedName>
        <fullName evidence="1">Uncharacterized protein</fullName>
    </submittedName>
</protein>
<organism evidence="1 2">
    <name type="scientific">Mycobacterium colombiense</name>
    <dbReference type="NCBI Taxonomy" id="339268"/>
    <lineage>
        <taxon>Bacteria</taxon>
        <taxon>Bacillati</taxon>
        <taxon>Actinomycetota</taxon>
        <taxon>Actinomycetes</taxon>
        <taxon>Mycobacteriales</taxon>
        <taxon>Mycobacteriaceae</taxon>
        <taxon>Mycobacterium</taxon>
        <taxon>Mycobacterium avium complex (MAC)</taxon>
    </lineage>
</organism>
<accession>A0A329L9N4</accession>
<name>A0A329L9N4_9MYCO</name>
<evidence type="ECO:0000313" key="2">
    <source>
        <dbReference type="Proteomes" id="UP000250915"/>
    </source>
</evidence>